<dbReference type="PANTHER" id="PTHR48108:SF26">
    <property type="entry name" value="CBS DOMAIN-CONTAINING PROTEIN DDB_G0289609"/>
    <property type="match status" value="1"/>
</dbReference>
<protein>
    <recommendedName>
        <fullName evidence="3">CBS domain-containing protein</fullName>
    </recommendedName>
</protein>
<dbReference type="SUPFAM" id="SSF54631">
    <property type="entry name" value="CBS-domain pair"/>
    <property type="match status" value="1"/>
</dbReference>
<reference evidence="4 5" key="1">
    <citation type="submission" date="2024-01" db="EMBL/GenBank/DDBJ databases">
        <title>The genomes of 5 underutilized Papilionoideae crops provide insights into root nodulation and disease resistanc.</title>
        <authorList>
            <person name="Jiang F."/>
        </authorList>
    </citation>
    <scope>NUCLEOTIDE SEQUENCE [LARGE SCALE GENOMIC DNA]</scope>
    <source>
        <strain evidence="4">JINMINGXINNONG_FW02</strain>
        <tissue evidence="4">Leaves</tissue>
    </source>
</reference>
<dbReference type="InterPro" id="IPR051462">
    <property type="entry name" value="CBS_domain-containing"/>
</dbReference>
<dbReference type="InterPro" id="IPR046342">
    <property type="entry name" value="CBS_dom_sf"/>
</dbReference>
<evidence type="ECO:0000256" key="1">
    <source>
        <dbReference type="ARBA" id="ARBA00022737"/>
    </source>
</evidence>
<dbReference type="Pfam" id="PF00571">
    <property type="entry name" value="CBS"/>
    <property type="match status" value="1"/>
</dbReference>
<dbReference type="EMBL" id="JAYMYR010000008">
    <property type="protein sequence ID" value="KAK7346134.1"/>
    <property type="molecule type" value="Genomic_DNA"/>
</dbReference>
<dbReference type="InterPro" id="IPR000644">
    <property type="entry name" value="CBS_dom"/>
</dbReference>
<keyword evidence="5" id="KW-1185">Reference proteome</keyword>
<name>A0AAN9M4P5_PHACN</name>
<proteinExistence type="predicted"/>
<accession>A0AAN9M4P5</accession>
<gene>
    <name evidence="4" type="ORF">VNO80_20649</name>
</gene>
<dbReference type="PROSITE" id="PS51371">
    <property type="entry name" value="CBS"/>
    <property type="match status" value="1"/>
</dbReference>
<dbReference type="Gene3D" id="3.90.1280.20">
    <property type="match status" value="1"/>
</dbReference>
<dbReference type="AlphaFoldDB" id="A0AAN9M4P5"/>
<keyword evidence="2" id="KW-0129">CBS domain</keyword>
<dbReference type="Proteomes" id="UP001374584">
    <property type="component" value="Unassembled WGS sequence"/>
</dbReference>
<evidence type="ECO:0000313" key="4">
    <source>
        <dbReference type="EMBL" id="KAK7346134.1"/>
    </source>
</evidence>
<evidence type="ECO:0000313" key="5">
    <source>
        <dbReference type="Proteomes" id="UP001374584"/>
    </source>
</evidence>
<keyword evidence="1" id="KW-0677">Repeat</keyword>
<evidence type="ECO:0000259" key="3">
    <source>
        <dbReference type="PROSITE" id="PS51371"/>
    </source>
</evidence>
<organism evidence="4 5">
    <name type="scientific">Phaseolus coccineus</name>
    <name type="common">Scarlet runner bean</name>
    <name type="synonym">Phaseolus multiflorus</name>
    <dbReference type="NCBI Taxonomy" id="3886"/>
    <lineage>
        <taxon>Eukaryota</taxon>
        <taxon>Viridiplantae</taxon>
        <taxon>Streptophyta</taxon>
        <taxon>Embryophyta</taxon>
        <taxon>Tracheophyta</taxon>
        <taxon>Spermatophyta</taxon>
        <taxon>Magnoliopsida</taxon>
        <taxon>eudicotyledons</taxon>
        <taxon>Gunneridae</taxon>
        <taxon>Pentapetalae</taxon>
        <taxon>rosids</taxon>
        <taxon>fabids</taxon>
        <taxon>Fabales</taxon>
        <taxon>Fabaceae</taxon>
        <taxon>Papilionoideae</taxon>
        <taxon>50 kb inversion clade</taxon>
        <taxon>NPAAA clade</taxon>
        <taxon>indigoferoid/millettioid clade</taxon>
        <taxon>Phaseoleae</taxon>
        <taxon>Phaseolus</taxon>
    </lineage>
</organism>
<dbReference type="PANTHER" id="PTHR48108">
    <property type="entry name" value="CBS DOMAIN-CONTAINING PROTEIN CBSX2, CHLOROPLASTIC"/>
    <property type="match status" value="1"/>
</dbReference>
<comment type="caution">
    <text evidence="4">The sequence shown here is derived from an EMBL/GenBank/DDBJ whole genome shotgun (WGS) entry which is preliminary data.</text>
</comment>
<feature type="domain" description="CBS" evidence="3">
    <location>
        <begin position="64"/>
        <end position="122"/>
    </location>
</feature>
<sequence>MALIDALPLSRRRSRTEALANLPAKLLLRHHQSNFFFFSPMFFDFIFSSSPIRIGLTGEKGRLWLSKALTISEGTTVSEACRGMAARRVDSVSLTDSNALLSGIMTDKDIATRVIAEGLRPEQTMVSKFRLPFSSYDALRYHPPNPANCASVDTTILDEVHMMHDGKFLNLPLIDKDGYVVACIDVLQITHAAISMVMTPNPDCPSVDTTILDEVHMMHDGKFLNLPLLDKDVLQITHGAISMVNFMFHHF</sequence>
<dbReference type="Gene3D" id="3.10.580.10">
    <property type="entry name" value="CBS-domain"/>
    <property type="match status" value="1"/>
</dbReference>
<evidence type="ECO:0000256" key="2">
    <source>
        <dbReference type="PROSITE-ProRule" id="PRU00703"/>
    </source>
</evidence>